<dbReference type="EMBL" id="JBHRYD010000011">
    <property type="protein sequence ID" value="MFC3705666.1"/>
    <property type="molecule type" value="Genomic_DNA"/>
</dbReference>
<dbReference type="Proteomes" id="UP001595613">
    <property type="component" value="Unassembled WGS sequence"/>
</dbReference>
<gene>
    <name evidence="1" type="ORF">ACFOOL_12960</name>
</gene>
<reference evidence="2" key="1">
    <citation type="journal article" date="2019" name="Int. J. Syst. Evol. Microbiol.">
        <title>The Global Catalogue of Microorganisms (GCM) 10K type strain sequencing project: providing services to taxonomists for standard genome sequencing and annotation.</title>
        <authorList>
            <consortium name="The Broad Institute Genomics Platform"/>
            <consortium name="The Broad Institute Genome Sequencing Center for Infectious Disease"/>
            <person name="Wu L."/>
            <person name="Ma J."/>
        </authorList>
    </citation>
    <scope>NUCLEOTIDE SEQUENCE [LARGE SCALE GENOMIC DNA]</scope>
    <source>
        <strain evidence="2">KCTC 42281</strain>
    </source>
</reference>
<evidence type="ECO:0000313" key="2">
    <source>
        <dbReference type="Proteomes" id="UP001595613"/>
    </source>
</evidence>
<accession>A0ABV7X245</accession>
<name>A0ABV7X245_9HYPH</name>
<sequence>MTGKPMNHRVKRQAARGRAAAKAFVAGLGSLLAVSTPQASHYQPAPSAQAALRGDFVRIGRDMTVVVERERQHEKTSR</sequence>
<protein>
    <submittedName>
        <fullName evidence="1">Uncharacterized protein</fullName>
    </submittedName>
</protein>
<dbReference type="RefSeq" id="WP_380097563.1">
    <property type="nucleotide sequence ID" value="NZ_JBHRYD010000011.1"/>
</dbReference>
<keyword evidence="2" id="KW-1185">Reference proteome</keyword>
<organism evidence="1 2">
    <name type="scientific">Devosia honganensis</name>
    <dbReference type="NCBI Taxonomy" id="1610527"/>
    <lineage>
        <taxon>Bacteria</taxon>
        <taxon>Pseudomonadati</taxon>
        <taxon>Pseudomonadota</taxon>
        <taxon>Alphaproteobacteria</taxon>
        <taxon>Hyphomicrobiales</taxon>
        <taxon>Devosiaceae</taxon>
        <taxon>Devosia</taxon>
    </lineage>
</organism>
<evidence type="ECO:0000313" key="1">
    <source>
        <dbReference type="EMBL" id="MFC3705666.1"/>
    </source>
</evidence>
<comment type="caution">
    <text evidence="1">The sequence shown here is derived from an EMBL/GenBank/DDBJ whole genome shotgun (WGS) entry which is preliminary data.</text>
</comment>
<proteinExistence type="predicted"/>